<sequence>MHSSKSQKQKTNTKNQLVIKEHYKKNDLNID</sequence>
<dbReference type="Proteomes" id="UP001152485">
    <property type="component" value="Unassembled WGS sequence"/>
</dbReference>
<evidence type="ECO:0000313" key="5">
    <source>
        <dbReference type="Proteomes" id="UP001152485"/>
    </source>
</evidence>
<protein>
    <submittedName>
        <fullName evidence="2">Uncharacterized protein</fullName>
    </submittedName>
</protein>
<organism evidence="2 4">
    <name type="scientific">Pseudoalteromonas holothuriae</name>
    <dbReference type="NCBI Taxonomy" id="2963714"/>
    <lineage>
        <taxon>Bacteria</taxon>
        <taxon>Pseudomonadati</taxon>
        <taxon>Pseudomonadota</taxon>
        <taxon>Gammaproteobacteria</taxon>
        <taxon>Alteromonadales</taxon>
        <taxon>Pseudoalteromonadaceae</taxon>
        <taxon>Pseudoalteromonas</taxon>
    </lineage>
</organism>
<evidence type="ECO:0000313" key="3">
    <source>
        <dbReference type="EMBL" id="CAH9063333.1"/>
    </source>
</evidence>
<accession>A0A9W4VWL9</accession>
<dbReference type="Proteomes" id="UP001152467">
    <property type="component" value="Unassembled WGS sequence"/>
</dbReference>
<evidence type="ECO:0000313" key="4">
    <source>
        <dbReference type="Proteomes" id="UP001152467"/>
    </source>
</evidence>
<name>A0A9W4VWL9_9GAMM</name>
<comment type="caution">
    <text evidence="2">The sequence shown here is derived from an EMBL/GenBank/DDBJ whole genome shotgun (WGS) entry which is preliminary data.</text>
</comment>
<gene>
    <name evidence="2" type="ORF">PSECIP111854_02546</name>
    <name evidence="3" type="ORF">PSECIP111951_02882</name>
</gene>
<evidence type="ECO:0000256" key="1">
    <source>
        <dbReference type="SAM" id="MobiDB-lite"/>
    </source>
</evidence>
<feature type="compositionally biased region" description="Basic and acidic residues" evidence="1">
    <location>
        <begin position="19"/>
        <end position="31"/>
    </location>
</feature>
<evidence type="ECO:0000313" key="2">
    <source>
        <dbReference type="EMBL" id="CAH9060143.1"/>
    </source>
</evidence>
<dbReference type="EMBL" id="CAMAPD010000014">
    <property type="protein sequence ID" value="CAH9063333.1"/>
    <property type="molecule type" value="Genomic_DNA"/>
</dbReference>
<proteinExistence type="predicted"/>
<reference evidence="2 5" key="1">
    <citation type="submission" date="2022-07" db="EMBL/GenBank/DDBJ databases">
        <authorList>
            <person name="Criscuolo A."/>
        </authorList>
    </citation>
    <scope>NUCLEOTIDE SEQUENCE</scope>
    <source>
        <strain evidence="5">CIP 111951</strain>
        <strain evidence="2">CIP111854</strain>
        <strain evidence="3">CIP111951</strain>
    </source>
</reference>
<dbReference type="EMBL" id="CAMAPC010000009">
    <property type="protein sequence ID" value="CAH9060143.1"/>
    <property type="molecule type" value="Genomic_DNA"/>
</dbReference>
<dbReference type="AlphaFoldDB" id="A0A9W4VWL9"/>
<feature type="region of interest" description="Disordered" evidence="1">
    <location>
        <begin position="1"/>
        <end position="31"/>
    </location>
</feature>
<keyword evidence="4" id="KW-1185">Reference proteome</keyword>